<organism evidence="1 2">
    <name type="scientific">Paramarasmius palmivorus</name>
    <dbReference type="NCBI Taxonomy" id="297713"/>
    <lineage>
        <taxon>Eukaryota</taxon>
        <taxon>Fungi</taxon>
        <taxon>Dikarya</taxon>
        <taxon>Basidiomycota</taxon>
        <taxon>Agaricomycotina</taxon>
        <taxon>Agaricomycetes</taxon>
        <taxon>Agaricomycetidae</taxon>
        <taxon>Agaricales</taxon>
        <taxon>Marasmiineae</taxon>
        <taxon>Marasmiaceae</taxon>
        <taxon>Paramarasmius</taxon>
    </lineage>
</organism>
<protein>
    <submittedName>
        <fullName evidence="1">Uncharacterized protein</fullName>
    </submittedName>
</protein>
<accession>A0AAW0DTJ5</accession>
<dbReference type="AlphaFoldDB" id="A0AAW0DTJ5"/>
<proteinExistence type="predicted"/>
<dbReference type="Proteomes" id="UP001383192">
    <property type="component" value="Unassembled WGS sequence"/>
</dbReference>
<sequence length="457" mass="49829">MPFQTSNMSAFNENLLKTTWHVSVISTAKELTMASAIYSASAVEKGVDAVEGPARGTPSGSIMGWVPQQEEYEGVEVCEVDGERRSSLGGVLKGRAPGDDSGSVEVGDVLTAEEIKNEDSLLYSPSESLDWLPSEDSLDSLASADSFDSDLSDYYEEVIYIQPPRQPARQPARKLYTILEEDEGNACRDLYTIFEEDGVEAGCLDDGESSMDVDGDEEAGECCVRVGYEEFFDLDEYMDEHDENDDGDDVSEEGEDVLMSEHEIEGMLTMALQLVMPSKAANESNVEVYDWDEALDESSLSMSSTLTWTDMAGPSRDTSLSEDISIDLGEIFATGAHEHSFRMPEPCDVFGADVGGDVDQDCGWLEGDASFCKPLQLKPFNMDKAATSSEEEVEDWDEAFDESLVPGTPVVIHKACPDVISIPFKSAVERMKAWKGLLSTLGGIEDVDNLLKPVATA</sequence>
<comment type="caution">
    <text evidence="1">The sequence shown here is derived from an EMBL/GenBank/DDBJ whole genome shotgun (WGS) entry which is preliminary data.</text>
</comment>
<keyword evidence="2" id="KW-1185">Reference proteome</keyword>
<evidence type="ECO:0000313" key="2">
    <source>
        <dbReference type="Proteomes" id="UP001383192"/>
    </source>
</evidence>
<gene>
    <name evidence="1" type="ORF">VNI00_003524</name>
</gene>
<dbReference type="EMBL" id="JAYKXP010000009">
    <property type="protein sequence ID" value="KAK7054330.1"/>
    <property type="molecule type" value="Genomic_DNA"/>
</dbReference>
<evidence type="ECO:0000313" key="1">
    <source>
        <dbReference type="EMBL" id="KAK7054330.1"/>
    </source>
</evidence>
<reference evidence="1 2" key="1">
    <citation type="submission" date="2024-01" db="EMBL/GenBank/DDBJ databases">
        <title>A draft genome for a cacao thread blight-causing isolate of Paramarasmius palmivorus.</title>
        <authorList>
            <person name="Baruah I.K."/>
            <person name="Bukari Y."/>
            <person name="Amoako-Attah I."/>
            <person name="Meinhardt L.W."/>
            <person name="Bailey B.A."/>
            <person name="Cohen S.P."/>
        </authorList>
    </citation>
    <scope>NUCLEOTIDE SEQUENCE [LARGE SCALE GENOMIC DNA]</scope>
    <source>
        <strain evidence="1 2">GH-12</strain>
    </source>
</reference>
<name>A0AAW0DTJ5_9AGAR</name>